<name>A0AAW2Z163_9EUKA</name>
<keyword evidence="4" id="KW-0472">Membrane</keyword>
<proteinExistence type="predicted"/>
<evidence type="ECO:0000259" key="5">
    <source>
        <dbReference type="SMART" id="SM01158"/>
    </source>
</evidence>
<dbReference type="SMART" id="SM01158">
    <property type="entry name" value="DUF1741"/>
    <property type="match status" value="1"/>
</dbReference>
<evidence type="ECO:0000256" key="1">
    <source>
        <dbReference type="ARBA" id="ARBA00004370"/>
    </source>
</evidence>
<comment type="caution">
    <text evidence="6">The sequence shown here is derived from an EMBL/GenBank/DDBJ whole genome shotgun (WGS) entry which is preliminary data.</text>
</comment>
<dbReference type="Pfam" id="PF08427">
    <property type="entry name" value="ARMH3_C"/>
    <property type="match status" value="1"/>
</dbReference>
<evidence type="ECO:0000256" key="3">
    <source>
        <dbReference type="ARBA" id="ARBA00022989"/>
    </source>
</evidence>
<dbReference type="InterPro" id="IPR013636">
    <property type="entry name" value="ARMH3_C"/>
</dbReference>
<dbReference type="AlphaFoldDB" id="A0AAW2Z163"/>
<evidence type="ECO:0000256" key="2">
    <source>
        <dbReference type="ARBA" id="ARBA00022692"/>
    </source>
</evidence>
<gene>
    <name evidence="6" type="ORF">AKO1_014802</name>
</gene>
<reference evidence="6 7" key="1">
    <citation type="submission" date="2024-03" db="EMBL/GenBank/DDBJ databases">
        <title>The Acrasis kona genome and developmental transcriptomes reveal deep origins of eukaryotic multicellular pathways.</title>
        <authorList>
            <person name="Sheikh S."/>
            <person name="Fu C.-J."/>
            <person name="Brown M.W."/>
            <person name="Baldauf S.L."/>
        </authorList>
    </citation>
    <scope>NUCLEOTIDE SEQUENCE [LARGE SCALE GENOMIC DNA]</scope>
    <source>
        <strain evidence="6 7">ATCC MYA-3509</strain>
    </source>
</reference>
<keyword evidence="2" id="KW-0812">Transmembrane</keyword>
<evidence type="ECO:0000313" key="6">
    <source>
        <dbReference type="EMBL" id="KAL0483144.1"/>
    </source>
</evidence>
<evidence type="ECO:0000313" key="7">
    <source>
        <dbReference type="Proteomes" id="UP001431209"/>
    </source>
</evidence>
<dbReference type="PANTHER" id="PTHR13608:SF3">
    <property type="entry name" value="ARMADILLO-LIKE HELICAL DOMAIN-CONTAINING PROTEIN 3"/>
    <property type="match status" value="1"/>
</dbReference>
<sequence length="691" mass="79857">MEQLHVSIPTNDGTSDLDLDENLDNLVTPLSSAPITTGTFKEKFVSVYEQLFSGKEPYKNKETFWQELFLLRVNSQFLENCILLTPEAELIKMAKHLQVIFKHCSDFILDQDNLRRTNALQTLCILFKGIFKKKWRNLSISLMTIVSGFQNSDEFFITLIQNTKQAILQQESNIRTKQMALALLVILLTGTENMNQNAIIDYFTLEDVSQCLFYIMELKDASLKMKKNSIICMDILCNYRKYENVNNIYLKSLSSLKKPSTMMSMCEIITKCMYLWNTSFEKSMLTSTGVLNWVVGWFTSSSNHPSSSSPHKPKNLNEISPMLLAMYELIHLNDEFVGTVTRSLATPSLAKIIIVDSQQQSQTKQTPDATTSTRACPVILQEFFKFASILFQDACYGNAQQQQEANVSAQYYSHFCIIILLCLLERKPFRVFMFDVNVHQDFFIFKRQQVNQQQWTTKEYKGTGSVARIIMQLLIDFMVHHLMWFPVDLYKNALTAVHSLLCFGKKYRIRFGVEWRELWRVLISICELIAKDHVRDKVKACFVLEQCLILLNLGVLSGELFLPQRMDHDALLYEVICRAQSFIAVDDWVRRNLKKTNPVNLLMHNINLILKDVGGFVDAEFGLNSNPSLDRVQSALRTCFASSELTKHTHLEQRAEYVENPNEVTFFNHLNRLFVHECRQIVDHSFSTNNK</sequence>
<keyword evidence="3" id="KW-1133">Transmembrane helix</keyword>
<dbReference type="PANTHER" id="PTHR13608">
    <property type="entry name" value="ARMADILLO-LIKE HELICAL DOMAIN-CONTAINING PROTEIN 3"/>
    <property type="match status" value="1"/>
</dbReference>
<comment type="subcellular location">
    <subcellularLocation>
        <location evidence="1">Membrane</location>
    </subcellularLocation>
</comment>
<dbReference type="InterPro" id="IPR016024">
    <property type="entry name" value="ARM-type_fold"/>
</dbReference>
<dbReference type="GO" id="GO:0005829">
    <property type="term" value="C:cytosol"/>
    <property type="evidence" value="ECO:0007669"/>
    <property type="project" value="TreeGrafter"/>
</dbReference>
<organism evidence="6 7">
    <name type="scientific">Acrasis kona</name>
    <dbReference type="NCBI Taxonomy" id="1008807"/>
    <lineage>
        <taxon>Eukaryota</taxon>
        <taxon>Discoba</taxon>
        <taxon>Heterolobosea</taxon>
        <taxon>Tetramitia</taxon>
        <taxon>Eutetramitia</taxon>
        <taxon>Acrasidae</taxon>
        <taxon>Acrasis</taxon>
    </lineage>
</organism>
<evidence type="ECO:0000256" key="4">
    <source>
        <dbReference type="ARBA" id="ARBA00023136"/>
    </source>
</evidence>
<dbReference type="EMBL" id="JAOPGA020000939">
    <property type="protein sequence ID" value="KAL0483144.1"/>
    <property type="molecule type" value="Genomic_DNA"/>
</dbReference>
<dbReference type="Proteomes" id="UP001431209">
    <property type="component" value="Unassembled WGS sequence"/>
</dbReference>
<protein>
    <recommendedName>
        <fullName evidence="5">Armadillo-like helical domain-containing protein</fullName>
    </recommendedName>
</protein>
<feature type="domain" description="Armadillo-like helical" evidence="5">
    <location>
        <begin position="457"/>
        <end position="682"/>
    </location>
</feature>
<dbReference type="GO" id="GO:0016020">
    <property type="term" value="C:membrane"/>
    <property type="evidence" value="ECO:0007669"/>
    <property type="project" value="UniProtKB-SubCell"/>
</dbReference>
<accession>A0AAW2Z163</accession>
<dbReference type="InterPro" id="IPR039868">
    <property type="entry name" value="ARMD3-like"/>
</dbReference>
<keyword evidence="7" id="KW-1185">Reference proteome</keyword>
<dbReference type="SUPFAM" id="SSF48371">
    <property type="entry name" value="ARM repeat"/>
    <property type="match status" value="1"/>
</dbReference>